<evidence type="ECO:0000259" key="2">
    <source>
        <dbReference type="Pfam" id="PF01693"/>
    </source>
</evidence>
<feature type="compositionally biased region" description="Low complexity" evidence="1">
    <location>
        <begin position="31"/>
        <end position="47"/>
    </location>
</feature>
<name>A0A4S8KJT0_DENBC</name>
<organism evidence="3 4">
    <name type="scientific">Dendrothele bispora (strain CBS 962.96)</name>
    <dbReference type="NCBI Taxonomy" id="1314807"/>
    <lineage>
        <taxon>Eukaryota</taxon>
        <taxon>Fungi</taxon>
        <taxon>Dikarya</taxon>
        <taxon>Basidiomycota</taxon>
        <taxon>Agaricomycotina</taxon>
        <taxon>Agaricomycetes</taxon>
        <taxon>Agaricomycetidae</taxon>
        <taxon>Agaricales</taxon>
        <taxon>Agaricales incertae sedis</taxon>
        <taxon>Dendrothele</taxon>
    </lineage>
</organism>
<feature type="region of interest" description="Disordered" evidence="1">
    <location>
        <begin position="26"/>
        <end position="48"/>
    </location>
</feature>
<dbReference type="InterPro" id="IPR009027">
    <property type="entry name" value="Ribosomal_bL9/RNase_H1_N"/>
</dbReference>
<accession>A0A4S8KJT0</accession>
<dbReference type="AlphaFoldDB" id="A0A4S8KJT0"/>
<proteinExistence type="predicted"/>
<sequence>MPNIYHITVHPGDILVISATADPTSGTTAPQSSVVTTQSSVAANSSNEPSLPPLYNSTLVHLTQGSELVYYAWNRVPSAQEIKWRWLRGLDDRGYVVACGTQIGFFADWSIVKALTHGVSNMFQKRFNHFNEALLEYAQVLEGTSSAYLAPCIMPSPSTVALNSVLDYHNPDFIGQDLEFTIDSHSSVRVSVAEQFPDPPHYVNHTDAETNLNGGNNAQNLPINISDDEGEEEI</sequence>
<evidence type="ECO:0000313" key="4">
    <source>
        <dbReference type="Proteomes" id="UP000297245"/>
    </source>
</evidence>
<reference evidence="3 4" key="1">
    <citation type="journal article" date="2019" name="Nat. Ecol. Evol.">
        <title>Megaphylogeny resolves global patterns of mushroom evolution.</title>
        <authorList>
            <person name="Varga T."/>
            <person name="Krizsan K."/>
            <person name="Foldi C."/>
            <person name="Dima B."/>
            <person name="Sanchez-Garcia M."/>
            <person name="Sanchez-Ramirez S."/>
            <person name="Szollosi G.J."/>
            <person name="Szarkandi J.G."/>
            <person name="Papp V."/>
            <person name="Albert L."/>
            <person name="Andreopoulos W."/>
            <person name="Angelini C."/>
            <person name="Antonin V."/>
            <person name="Barry K.W."/>
            <person name="Bougher N.L."/>
            <person name="Buchanan P."/>
            <person name="Buyck B."/>
            <person name="Bense V."/>
            <person name="Catcheside P."/>
            <person name="Chovatia M."/>
            <person name="Cooper J."/>
            <person name="Damon W."/>
            <person name="Desjardin D."/>
            <person name="Finy P."/>
            <person name="Geml J."/>
            <person name="Haridas S."/>
            <person name="Hughes K."/>
            <person name="Justo A."/>
            <person name="Karasinski D."/>
            <person name="Kautmanova I."/>
            <person name="Kiss B."/>
            <person name="Kocsube S."/>
            <person name="Kotiranta H."/>
            <person name="LaButti K.M."/>
            <person name="Lechner B.E."/>
            <person name="Liimatainen K."/>
            <person name="Lipzen A."/>
            <person name="Lukacs Z."/>
            <person name="Mihaltcheva S."/>
            <person name="Morgado L.N."/>
            <person name="Niskanen T."/>
            <person name="Noordeloos M.E."/>
            <person name="Ohm R.A."/>
            <person name="Ortiz-Santana B."/>
            <person name="Ovrebo C."/>
            <person name="Racz N."/>
            <person name="Riley R."/>
            <person name="Savchenko A."/>
            <person name="Shiryaev A."/>
            <person name="Soop K."/>
            <person name="Spirin V."/>
            <person name="Szebenyi C."/>
            <person name="Tomsovsky M."/>
            <person name="Tulloss R.E."/>
            <person name="Uehling J."/>
            <person name="Grigoriev I.V."/>
            <person name="Vagvolgyi C."/>
            <person name="Papp T."/>
            <person name="Martin F.M."/>
            <person name="Miettinen O."/>
            <person name="Hibbett D.S."/>
            <person name="Nagy L.G."/>
        </authorList>
    </citation>
    <scope>NUCLEOTIDE SEQUENCE [LARGE SCALE GENOMIC DNA]</scope>
    <source>
        <strain evidence="3 4">CBS 962.96</strain>
    </source>
</reference>
<dbReference type="Proteomes" id="UP000297245">
    <property type="component" value="Unassembled WGS sequence"/>
</dbReference>
<dbReference type="EMBL" id="ML181575">
    <property type="protein sequence ID" value="THU75754.1"/>
    <property type="molecule type" value="Genomic_DNA"/>
</dbReference>
<gene>
    <name evidence="3" type="ORF">K435DRAFT_880223</name>
</gene>
<evidence type="ECO:0000256" key="1">
    <source>
        <dbReference type="SAM" id="MobiDB-lite"/>
    </source>
</evidence>
<feature type="region of interest" description="Disordered" evidence="1">
    <location>
        <begin position="210"/>
        <end position="234"/>
    </location>
</feature>
<feature type="domain" description="Ribonuclease H1 N-terminal" evidence="2">
    <location>
        <begin position="95"/>
        <end position="133"/>
    </location>
</feature>
<dbReference type="SUPFAM" id="SSF55658">
    <property type="entry name" value="L9 N-domain-like"/>
    <property type="match status" value="1"/>
</dbReference>
<dbReference type="Pfam" id="PF01693">
    <property type="entry name" value="Cauli_VI"/>
    <property type="match status" value="1"/>
</dbReference>
<protein>
    <recommendedName>
        <fullName evidence="2">Ribonuclease H1 N-terminal domain-containing protein</fullName>
    </recommendedName>
</protein>
<feature type="compositionally biased region" description="Polar residues" evidence="1">
    <location>
        <begin position="210"/>
        <end position="223"/>
    </location>
</feature>
<evidence type="ECO:0000313" key="3">
    <source>
        <dbReference type="EMBL" id="THU75754.1"/>
    </source>
</evidence>
<dbReference type="InterPro" id="IPR011320">
    <property type="entry name" value="RNase_H1_N"/>
</dbReference>
<keyword evidence="4" id="KW-1185">Reference proteome</keyword>